<dbReference type="PANTHER" id="PTHR10476">
    <property type="entry name" value="CHARGED MULTIVESICULAR BODY PROTEIN"/>
    <property type="match status" value="1"/>
</dbReference>
<dbReference type="OrthoDB" id="5594417at2759"/>
<protein>
    <submittedName>
        <fullName evidence="3">Uncharacterized protein</fullName>
    </submittedName>
</protein>
<evidence type="ECO:0000256" key="1">
    <source>
        <dbReference type="ARBA" id="ARBA00006190"/>
    </source>
</evidence>
<accession>A0A8E0RU01</accession>
<gene>
    <name evidence="3" type="ORF">FBUS_05915</name>
</gene>
<feature type="compositionally biased region" description="Basic and acidic residues" evidence="2">
    <location>
        <begin position="194"/>
        <end position="204"/>
    </location>
</feature>
<name>A0A8E0RU01_9TREM</name>
<dbReference type="EMBL" id="LUCM01006240">
    <property type="protein sequence ID" value="KAA0191596.1"/>
    <property type="molecule type" value="Genomic_DNA"/>
</dbReference>
<feature type="region of interest" description="Disordered" evidence="2">
    <location>
        <begin position="1"/>
        <end position="28"/>
    </location>
</feature>
<evidence type="ECO:0000256" key="2">
    <source>
        <dbReference type="SAM" id="MobiDB-lite"/>
    </source>
</evidence>
<feature type="region of interest" description="Disordered" evidence="2">
    <location>
        <begin position="178"/>
        <end position="204"/>
    </location>
</feature>
<keyword evidence="4" id="KW-1185">Reference proteome</keyword>
<comment type="caution">
    <text evidence="3">The sequence shown here is derived from an EMBL/GenBank/DDBJ whole genome shotgun (WGS) entry which is preliminary data.</text>
</comment>
<proteinExistence type="inferred from homology"/>
<sequence length="204" mass="23028">MSNDNRTRKLVRQVERETRTGKREVARSKAELEREEKALIAEIKKYARLGDKAMCSKLAQQLISVRKHIGQNVRMSAEMSQIGNQARLGAAQYRLMTVAQGTTKAMTAVNSKMDTKKMAQNMQQFQKATIDLNMKEELMDDFLNDFDSNDVEAEDAMINEVLSSLAIDVGNQLDQARVPTGSLKSESESADLSDLERKLEQLRQ</sequence>
<comment type="similarity">
    <text evidence="1">Belongs to the SNF7 family.</text>
</comment>
<feature type="compositionally biased region" description="Basic and acidic residues" evidence="2">
    <location>
        <begin position="12"/>
        <end position="28"/>
    </location>
</feature>
<dbReference type="Pfam" id="PF03357">
    <property type="entry name" value="Snf7"/>
    <property type="match status" value="1"/>
</dbReference>
<dbReference type="GO" id="GO:0007034">
    <property type="term" value="P:vacuolar transport"/>
    <property type="evidence" value="ECO:0007669"/>
    <property type="project" value="InterPro"/>
</dbReference>
<dbReference type="AlphaFoldDB" id="A0A8E0RU01"/>
<organism evidence="3 4">
    <name type="scientific">Fasciolopsis buskii</name>
    <dbReference type="NCBI Taxonomy" id="27845"/>
    <lineage>
        <taxon>Eukaryota</taxon>
        <taxon>Metazoa</taxon>
        <taxon>Spiralia</taxon>
        <taxon>Lophotrochozoa</taxon>
        <taxon>Platyhelminthes</taxon>
        <taxon>Trematoda</taxon>
        <taxon>Digenea</taxon>
        <taxon>Plagiorchiida</taxon>
        <taxon>Echinostomata</taxon>
        <taxon>Echinostomatoidea</taxon>
        <taxon>Fasciolidae</taxon>
        <taxon>Fasciolopsis</taxon>
    </lineage>
</organism>
<dbReference type="Gene3D" id="6.10.140.1230">
    <property type="match status" value="1"/>
</dbReference>
<reference evidence="3" key="1">
    <citation type="submission" date="2019-05" db="EMBL/GenBank/DDBJ databases">
        <title>Annotation for the trematode Fasciolopsis buski.</title>
        <authorList>
            <person name="Choi Y.-J."/>
        </authorList>
    </citation>
    <scope>NUCLEOTIDE SEQUENCE</scope>
    <source>
        <strain evidence="3">HT</strain>
        <tissue evidence="3">Whole worm</tissue>
    </source>
</reference>
<evidence type="ECO:0000313" key="4">
    <source>
        <dbReference type="Proteomes" id="UP000728185"/>
    </source>
</evidence>
<dbReference type="InterPro" id="IPR005024">
    <property type="entry name" value="Snf7_fam"/>
</dbReference>
<evidence type="ECO:0000313" key="3">
    <source>
        <dbReference type="EMBL" id="KAA0191596.1"/>
    </source>
</evidence>
<dbReference type="Proteomes" id="UP000728185">
    <property type="component" value="Unassembled WGS sequence"/>
</dbReference>